<keyword evidence="1" id="KW-0472">Membrane</keyword>
<dbReference type="Proteomes" id="UP000465360">
    <property type="component" value="Unassembled WGS sequence"/>
</dbReference>
<name>A0A7I9YIH8_MYCBU</name>
<keyword evidence="1" id="KW-1133">Transmembrane helix</keyword>
<keyword evidence="1" id="KW-0812">Transmembrane</keyword>
<protein>
    <recommendedName>
        <fullName evidence="4">Integral membrane protein</fullName>
    </recommendedName>
</protein>
<keyword evidence="3" id="KW-1185">Reference proteome</keyword>
<accession>A0A7I9YIH8</accession>
<evidence type="ECO:0008006" key="4">
    <source>
        <dbReference type="Google" id="ProtNLM"/>
    </source>
</evidence>
<proteinExistence type="predicted"/>
<dbReference type="AlphaFoldDB" id="A0A7I9YIH8"/>
<evidence type="ECO:0000313" key="3">
    <source>
        <dbReference type="Proteomes" id="UP000465360"/>
    </source>
</evidence>
<comment type="caution">
    <text evidence="2">The sequence shown here is derived from an EMBL/GenBank/DDBJ whole genome shotgun (WGS) entry which is preliminary data.</text>
</comment>
<evidence type="ECO:0000256" key="1">
    <source>
        <dbReference type="SAM" id="Phobius"/>
    </source>
</evidence>
<feature type="transmembrane region" description="Helical" evidence="1">
    <location>
        <begin position="67"/>
        <end position="86"/>
    </location>
</feature>
<dbReference type="EMBL" id="BLKZ01000001">
    <property type="protein sequence ID" value="GFG88486.1"/>
    <property type="molecule type" value="Genomic_DNA"/>
</dbReference>
<evidence type="ECO:0000313" key="2">
    <source>
        <dbReference type="EMBL" id="GFG88486.1"/>
    </source>
</evidence>
<reference evidence="2 3" key="1">
    <citation type="journal article" date="2019" name="Emerg. Microbes Infect.">
        <title>Comprehensive subspecies identification of 175 nontuberculous mycobacteria species based on 7547 genomic profiles.</title>
        <authorList>
            <person name="Matsumoto Y."/>
            <person name="Kinjo T."/>
            <person name="Motooka D."/>
            <person name="Nabeya D."/>
            <person name="Jung N."/>
            <person name="Uechi K."/>
            <person name="Horii T."/>
            <person name="Iida T."/>
            <person name="Fujita J."/>
            <person name="Nakamura S."/>
        </authorList>
    </citation>
    <scope>NUCLEOTIDE SEQUENCE [LARGE SCALE GENOMIC DNA]</scope>
    <source>
        <strain evidence="2 3">JCM 30725</strain>
    </source>
</reference>
<gene>
    <name evidence="2" type="ORF">MBOU_05280</name>
</gene>
<feature type="transmembrane region" description="Helical" evidence="1">
    <location>
        <begin position="21"/>
        <end position="47"/>
    </location>
</feature>
<dbReference type="RefSeq" id="WP_240355340.1">
    <property type="nucleotide sequence ID" value="NZ_BLKZ01000001.1"/>
</dbReference>
<sequence>MVTRVPPPMDAQTRSTVIWNIIGYLFYALLVAAGALCVWVSFFFAMATDACHDSACNASYRVFPAMVTMWIGVATVLVTTLIVMVVKSTRGKVVAGWPIGGLLGLVVVFVLSMLVLH</sequence>
<feature type="transmembrane region" description="Helical" evidence="1">
    <location>
        <begin position="93"/>
        <end position="116"/>
    </location>
</feature>
<organism evidence="2 3">
    <name type="scientific">Mycobacterium bourgelatii</name>
    <dbReference type="NCBI Taxonomy" id="1273442"/>
    <lineage>
        <taxon>Bacteria</taxon>
        <taxon>Bacillati</taxon>
        <taxon>Actinomycetota</taxon>
        <taxon>Actinomycetes</taxon>
        <taxon>Mycobacteriales</taxon>
        <taxon>Mycobacteriaceae</taxon>
        <taxon>Mycobacterium</taxon>
    </lineage>
</organism>